<keyword evidence="1" id="KW-0472">Membrane</keyword>
<dbReference type="AlphaFoldDB" id="A0AA92XB94"/>
<keyword evidence="1" id="KW-0812">Transmembrane</keyword>
<keyword evidence="1" id="KW-1133">Transmembrane helix</keyword>
<evidence type="ECO:0000256" key="1">
    <source>
        <dbReference type="SAM" id="Phobius"/>
    </source>
</evidence>
<dbReference type="Proteomes" id="UP000275530">
    <property type="component" value="Unassembled WGS sequence"/>
</dbReference>
<gene>
    <name evidence="2" type="ORF">D3242_28650</name>
</gene>
<organism evidence="2 3">
    <name type="scientific">Mesorhizobium jarvisii</name>
    <dbReference type="NCBI Taxonomy" id="1777867"/>
    <lineage>
        <taxon>Bacteria</taxon>
        <taxon>Pseudomonadati</taxon>
        <taxon>Pseudomonadota</taxon>
        <taxon>Alphaproteobacteria</taxon>
        <taxon>Hyphomicrobiales</taxon>
        <taxon>Phyllobacteriaceae</taxon>
        <taxon>Mesorhizobium</taxon>
    </lineage>
</organism>
<dbReference type="RefSeq" id="WP_081295976.1">
    <property type="nucleotide sequence ID" value="NZ_CP033508.1"/>
</dbReference>
<feature type="transmembrane region" description="Helical" evidence="1">
    <location>
        <begin position="27"/>
        <end position="47"/>
    </location>
</feature>
<accession>A0AA92XB94</accession>
<evidence type="ECO:0000313" key="2">
    <source>
        <dbReference type="EMBL" id="RJT29575.1"/>
    </source>
</evidence>
<protein>
    <submittedName>
        <fullName evidence="2">Polymerase</fullName>
    </submittedName>
</protein>
<evidence type="ECO:0000313" key="3">
    <source>
        <dbReference type="Proteomes" id="UP000275530"/>
    </source>
</evidence>
<dbReference type="EMBL" id="QZXA01000014">
    <property type="protein sequence ID" value="RJT29575.1"/>
    <property type="molecule type" value="Genomic_DNA"/>
</dbReference>
<keyword evidence="3" id="KW-1185">Reference proteome</keyword>
<reference evidence="2 3" key="1">
    <citation type="submission" date="2018-09" db="EMBL/GenBank/DDBJ databases">
        <title>Mesorhizobium carmichaelinearum sp. nov. isolated from Carmichaelinea spp. root nodules in New Zealand.</title>
        <authorList>
            <person name="De Meyer S.E."/>
        </authorList>
    </citation>
    <scope>NUCLEOTIDE SEQUENCE [LARGE SCALE GENOMIC DNA]</scope>
    <source>
        <strain evidence="2 3">LMG 28313</strain>
    </source>
</reference>
<sequence length="97" mass="10310">MPLSESSAGGQTVESSVPESGVQIGEIIANAFATILLIGLLAITFLISGKQFGSQPMVRMVIILPVDPLKTAAFQKKYLDLPVNFDVGLIQPRPTGR</sequence>
<name>A0AA92XB94_9HYPH</name>
<comment type="caution">
    <text evidence="2">The sequence shown here is derived from an EMBL/GenBank/DDBJ whole genome shotgun (WGS) entry which is preliminary data.</text>
</comment>
<proteinExistence type="predicted"/>